<accession>A0A6L3Y3S5</accession>
<protein>
    <submittedName>
        <fullName evidence="1">Uncharacterized protein</fullName>
    </submittedName>
</protein>
<comment type="caution">
    <text evidence="1">The sequence shown here is derived from an EMBL/GenBank/DDBJ whole genome shotgun (WGS) entry which is preliminary data.</text>
</comment>
<dbReference type="Proteomes" id="UP000481643">
    <property type="component" value="Unassembled WGS sequence"/>
</dbReference>
<evidence type="ECO:0000313" key="2">
    <source>
        <dbReference type="Proteomes" id="UP000481643"/>
    </source>
</evidence>
<gene>
    <name evidence="1" type="ORF">F9L08_27995</name>
</gene>
<reference evidence="1 2" key="1">
    <citation type="submission" date="2019-09" db="EMBL/GenBank/DDBJ databases">
        <title>Taxonomic organization of the family Brucellaceae based on a phylogenomic approach.</title>
        <authorList>
            <person name="Leclercq S."/>
            <person name="Cloeckaert A."/>
            <person name="Zygmunt M.S."/>
        </authorList>
    </citation>
    <scope>NUCLEOTIDE SEQUENCE [LARGE SCALE GENOMIC DNA]</scope>
    <source>
        <strain evidence="1 2">WS1830</strain>
    </source>
</reference>
<evidence type="ECO:0000313" key="1">
    <source>
        <dbReference type="EMBL" id="KAB2675134.1"/>
    </source>
</evidence>
<sequence length="279" mass="31558">MTTEIIDTWNAKTFTEDINAFLKEHSETIIRFHRYEQQTDEHLERLQRYERRNRNPFADNYNRIREELAVLMSSKTIRAFHYTRMIDAEVENVLANGFFAPTSETAFGHLSDRVGRLVETGLLSIQEGDRIFSASPLNHPDQLQARQGLWLTTVPFNPETPSVSLLVNNWGGEVGYFWIDESQDPDLLTRVQSIGRGRIFELAVPMTSKDGRPLSGCWSTAKDIVNVLATSHGFRTDRLGFDLAVKSPLPASAILAVHTEGDESYVAFGGDNPDRDIAE</sequence>
<proteinExistence type="predicted"/>
<name>A0A6L3Y3S5_9HYPH</name>
<organism evidence="1 2">
    <name type="scientific">Brucella tritici</name>
    <dbReference type="NCBI Taxonomy" id="94626"/>
    <lineage>
        <taxon>Bacteria</taxon>
        <taxon>Pseudomonadati</taxon>
        <taxon>Pseudomonadota</taxon>
        <taxon>Alphaproteobacteria</taxon>
        <taxon>Hyphomicrobiales</taxon>
        <taxon>Brucellaceae</taxon>
        <taxon>Brucella/Ochrobactrum group</taxon>
        <taxon>Brucella</taxon>
    </lineage>
</organism>
<dbReference type="RefSeq" id="WP_151654382.1">
    <property type="nucleotide sequence ID" value="NZ_WBVX01000059.1"/>
</dbReference>
<dbReference type="AlphaFoldDB" id="A0A6L3Y3S5"/>
<dbReference type="EMBL" id="WBVX01000059">
    <property type="protein sequence ID" value="KAB2675134.1"/>
    <property type="molecule type" value="Genomic_DNA"/>
</dbReference>